<keyword evidence="2" id="KW-0488">Methylation</keyword>
<evidence type="ECO:0000256" key="6">
    <source>
        <dbReference type="SAM" id="Phobius"/>
    </source>
</evidence>
<comment type="subcellular location">
    <subcellularLocation>
        <location evidence="1">Membrane</location>
        <topology evidence="1">Single-pass membrane protein</topology>
    </subcellularLocation>
</comment>
<dbReference type="Gene3D" id="3.30.700.10">
    <property type="entry name" value="Glycoprotein, Type 4 Pilin"/>
    <property type="match status" value="1"/>
</dbReference>
<dbReference type="PROSITE" id="PS00409">
    <property type="entry name" value="PROKAR_NTER_METHYL"/>
    <property type="match status" value="1"/>
</dbReference>
<organism evidence="7 8">
    <name type="scientific">Marinobacter excellens HL-55</name>
    <dbReference type="NCBI Taxonomy" id="1305731"/>
    <lineage>
        <taxon>Bacteria</taxon>
        <taxon>Pseudomonadati</taxon>
        <taxon>Pseudomonadota</taxon>
        <taxon>Gammaproteobacteria</taxon>
        <taxon>Pseudomonadales</taxon>
        <taxon>Marinobacteraceae</taxon>
        <taxon>Marinobacter</taxon>
    </lineage>
</organism>
<dbReference type="PATRIC" id="fig|1305731.5.peg.1002"/>
<evidence type="ECO:0000313" key="7">
    <source>
        <dbReference type="EMBL" id="KPQ28019.1"/>
    </source>
</evidence>
<keyword evidence="3 6" id="KW-0812">Transmembrane</keyword>
<evidence type="ECO:0000313" key="8">
    <source>
        <dbReference type="Proteomes" id="UP000050416"/>
    </source>
</evidence>
<keyword evidence="4 6" id="KW-1133">Transmembrane helix</keyword>
<evidence type="ECO:0000256" key="5">
    <source>
        <dbReference type="ARBA" id="ARBA00023136"/>
    </source>
</evidence>
<evidence type="ECO:0000256" key="4">
    <source>
        <dbReference type="ARBA" id="ARBA00022989"/>
    </source>
</evidence>
<dbReference type="InterPro" id="IPR045584">
    <property type="entry name" value="Pilin-like"/>
</dbReference>
<dbReference type="OrthoDB" id="6118991at2"/>
<dbReference type="SUPFAM" id="SSF54523">
    <property type="entry name" value="Pili subunits"/>
    <property type="match status" value="1"/>
</dbReference>
<dbReference type="STRING" id="1305731.GCA_000934705_02378"/>
<evidence type="ECO:0000256" key="1">
    <source>
        <dbReference type="ARBA" id="ARBA00004167"/>
    </source>
</evidence>
<proteinExistence type="predicted"/>
<dbReference type="Pfam" id="PF07963">
    <property type="entry name" value="N_methyl"/>
    <property type="match status" value="1"/>
</dbReference>
<evidence type="ECO:0000256" key="3">
    <source>
        <dbReference type="ARBA" id="ARBA00022692"/>
    </source>
</evidence>
<reference evidence="7 8" key="1">
    <citation type="submission" date="2015-09" db="EMBL/GenBank/DDBJ databases">
        <title>Identification and resolution of microdiversity through metagenomic sequencing of parallel consortia.</title>
        <authorList>
            <person name="Nelson W.C."/>
            <person name="Romine M.F."/>
            <person name="Lindemann S.R."/>
        </authorList>
    </citation>
    <scope>NUCLEOTIDE SEQUENCE [LARGE SCALE GENOMIC DNA]</scope>
    <source>
        <strain evidence="7">HL-55</strain>
    </source>
</reference>
<dbReference type="PANTHER" id="PTHR30093:SF44">
    <property type="entry name" value="TYPE II SECRETION SYSTEM CORE PROTEIN G"/>
    <property type="match status" value="1"/>
</dbReference>
<accession>A0A0P7Z0W6</accession>
<feature type="transmembrane region" description="Helical" evidence="6">
    <location>
        <begin position="12"/>
        <end position="33"/>
    </location>
</feature>
<dbReference type="NCBIfam" id="TIGR02532">
    <property type="entry name" value="IV_pilin_GFxxxE"/>
    <property type="match status" value="1"/>
</dbReference>
<dbReference type="AlphaFoldDB" id="A0A0P7Z0W6"/>
<protein>
    <submittedName>
        <fullName evidence="7">Prepilin-type N-terminal cleavage/methylation domain</fullName>
    </submittedName>
</protein>
<dbReference type="Proteomes" id="UP000050416">
    <property type="component" value="Unassembled WGS sequence"/>
</dbReference>
<sequence>MMQYNGKQKQKGFTLIELVVVIAILGILAAFALPRFAQLSEQAHESSIKGSSGALSAGVALVRAQWTVNGLTTSVAAVDGFGDDDVAATNDGWPDPDASGGCAALWTRLLQSNAPRVAIAGAVDDTTEYQATAPSAGVCNYEYLPDGEGSFIEYDSDTGEVVTVINQD</sequence>
<dbReference type="GO" id="GO:0016020">
    <property type="term" value="C:membrane"/>
    <property type="evidence" value="ECO:0007669"/>
    <property type="project" value="UniProtKB-SubCell"/>
</dbReference>
<dbReference type="InterPro" id="IPR012902">
    <property type="entry name" value="N_methyl_site"/>
</dbReference>
<keyword evidence="5 6" id="KW-0472">Membrane</keyword>
<comment type="caution">
    <text evidence="7">The sequence shown here is derived from an EMBL/GenBank/DDBJ whole genome shotgun (WGS) entry which is preliminary data.</text>
</comment>
<evidence type="ECO:0000256" key="2">
    <source>
        <dbReference type="ARBA" id="ARBA00022481"/>
    </source>
</evidence>
<gene>
    <name evidence="7" type="ORF">HLUCCX14_12645</name>
</gene>
<dbReference type="EMBL" id="LJZQ01000020">
    <property type="protein sequence ID" value="KPQ28019.1"/>
    <property type="molecule type" value="Genomic_DNA"/>
</dbReference>
<name>A0A0P7Z0W6_9GAMM</name>
<dbReference type="PANTHER" id="PTHR30093">
    <property type="entry name" value="GENERAL SECRETION PATHWAY PROTEIN G"/>
    <property type="match status" value="1"/>
</dbReference>